<feature type="domain" description="GTA TIM-barrel-like" evidence="1">
    <location>
        <begin position="429"/>
        <end position="730"/>
    </location>
</feature>
<comment type="caution">
    <text evidence="4">The sequence shown here is derived from an EMBL/GenBank/DDBJ whole genome shotgun (WGS) entry which is preliminary data.</text>
</comment>
<gene>
    <name evidence="4" type="ORF">LCGC14_0212910</name>
</gene>
<dbReference type="InterPro" id="IPR056490">
    <property type="entry name" value="Rcc01698_C"/>
</dbReference>
<dbReference type="SUPFAM" id="SSF51445">
    <property type="entry name" value="(Trans)glycosidases"/>
    <property type="match status" value="1"/>
</dbReference>
<dbReference type="Pfam" id="PF23666">
    <property type="entry name" value="Rcc01698_C"/>
    <property type="match status" value="1"/>
</dbReference>
<dbReference type="Pfam" id="PF13550">
    <property type="entry name" value="Phage-tail_3"/>
    <property type="match status" value="1"/>
</dbReference>
<dbReference type="InterPro" id="IPR025195">
    <property type="entry name" value="GTA_TIM_dom"/>
</dbReference>
<dbReference type="EMBL" id="LAZR01000098">
    <property type="protein sequence ID" value="KKN92010.1"/>
    <property type="molecule type" value="Genomic_DNA"/>
</dbReference>
<sequence>MATILLQAAGGLVGGVLGGPLGAVIGRAAGALAGASLDASLFGGTRRSEGPRLGNSRIMEADEGTGIAKVYGTARVAGQVIWTTRFEEVATTERRGGKGGGPRIETTTYSYYGNVAVGLCEGPIAGIRRVWADGEELDLTETVHRVYRGDETQEADPLIEARQGAGNAPAYRGLAYIVFERLPLERWGNRLPQISCEILRPVGRLETDLRAITIIPGASEHGLDPLPVRERLGAGEDRVVNRNVLYAASDWTASLDELGALSPSLERAALVVSWFGDDLRAGRCDLRPGVEIVQRDETEAWRAGSVDRAGAHLVSSIDGGPAFGGTPSDQGVLRAIADLKARGLTVTYYPFILMDVPPGNGLADPYGGAEQAAFPWRGRMTLDIAVGRAGSADGTAAARADIAALLGTAAPQHFTLTATGVEYTGPDEWSYRRMILHQASLATAAGVDAFVIGSEMRGLTRIRDQDGRFPFVEGLIAIAGEVKAMMPTTVVTYAADWSEYFGYQPTDGSGDVFYNLDPLWASPSIDVVGIDNYLPLADWRDGDIDANPAGPSSQYDRDGLRAGIGGGEYYDWYYASDADRAARIRTPITDGAAGKPWVYRAKDVTSWWSNPHVERRAGVETAETSAWVPMSKPVWFTELGCPAIDKGANQPNVFVDPKSSESFVPHFSAGGRDDLAQRRFLEAQLAYWDPASPDFSTAANPISPVYGGRMVDPSAIHVWTWDARPYPAFPTRGDLWSDGGNWRRGHWLSGRLANAPVDALIAAILEDHGIADYDVSGVDSCVAGTVSAGPGTARETLEDLLRLTGTVVHVAAGRLIFRSLASLRSSREIGTFADEDGPYVELRRGEASERPEEIALGFLDPARAYQPGSAEAVRASAAHPRKDIIQLPVVLEEARAKELAAAMLREVSGAAETARFGVAPSLLSLESGDVVSLAERPGAWLVNRIETGVSRRIEARRLPARRGSLADQGEPPTPLRPPAPAIASRPLVHLLDLPLPEGGQGIDGARFAVQAKPWPGYSIAASRQGGAFLERATATRPATTGQLLAALGEGPEGRLDRGNTITLRLDRGALYAISRDELLDGGNLCAVRSSTGAWEVLQFERAAEIAPGVFELRDLLRAQGGTEDAMVVGALTGAAFVLLDAACEPLGLTTSDVGREMDVRVAPLGRALDDPATVTITATLGRRSVKPLSPVHAKAAFDAAGTVALSWIRRTRVGGDNWDGPDVPLGEEQELYRIEVGDGSGAVLVREAATPGLVLTAEEQTAVFGVLPSQLMISVAQVSPVWGAGTARQTIFSRPA</sequence>
<dbReference type="InterPro" id="IPR032876">
    <property type="entry name" value="J_dom"/>
</dbReference>
<dbReference type="InterPro" id="IPR017853">
    <property type="entry name" value="GH"/>
</dbReference>
<dbReference type="Gene3D" id="3.20.20.80">
    <property type="entry name" value="Glycosidases"/>
    <property type="match status" value="1"/>
</dbReference>
<dbReference type="CDD" id="cd19607">
    <property type="entry name" value="GTA_TIM-barrel-like"/>
    <property type="match status" value="1"/>
</dbReference>
<name>A0A0F9UFM4_9ZZZZ</name>
<feature type="domain" description="Rcc01698-like C-terminal" evidence="3">
    <location>
        <begin position="1038"/>
        <end position="1137"/>
    </location>
</feature>
<organism evidence="4">
    <name type="scientific">marine sediment metagenome</name>
    <dbReference type="NCBI Taxonomy" id="412755"/>
    <lineage>
        <taxon>unclassified sequences</taxon>
        <taxon>metagenomes</taxon>
        <taxon>ecological metagenomes</taxon>
    </lineage>
</organism>
<dbReference type="Pfam" id="PF13547">
    <property type="entry name" value="GTA_TIM"/>
    <property type="match status" value="1"/>
</dbReference>
<evidence type="ECO:0000259" key="1">
    <source>
        <dbReference type="Pfam" id="PF13547"/>
    </source>
</evidence>
<proteinExistence type="predicted"/>
<evidence type="ECO:0000313" key="4">
    <source>
        <dbReference type="EMBL" id="KKN92010.1"/>
    </source>
</evidence>
<feature type="domain" description="Tip attachment protein J" evidence="2">
    <location>
        <begin position="790"/>
        <end position="946"/>
    </location>
</feature>
<evidence type="ECO:0000259" key="2">
    <source>
        <dbReference type="Pfam" id="PF13550"/>
    </source>
</evidence>
<reference evidence="4" key="1">
    <citation type="journal article" date="2015" name="Nature">
        <title>Complex archaea that bridge the gap between prokaryotes and eukaryotes.</title>
        <authorList>
            <person name="Spang A."/>
            <person name="Saw J.H."/>
            <person name="Jorgensen S.L."/>
            <person name="Zaremba-Niedzwiedzka K."/>
            <person name="Martijn J."/>
            <person name="Lind A.E."/>
            <person name="van Eijk R."/>
            <person name="Schleper C."/>
            <person name="Guy L."/>
            <person name="Ettema T.J."/>
        </authorList>
    </citation>
    <scope>NUCLEOTIDE SEQUENCE</scope>
</reference>
<evidence type="ECO:0008006" key="5">
    <source>
        <dbReference type="Google" id="ProtNLM"/>
    </source>
</evidence>
<accession>A0A0F9UFM4</accession>
<protein>
    <recommendedName>
        <fullName evidence="5">Tip attachment protein J domain-containing protein</fullName>
    </recommendedName>
</protein>
<evidence type="ECO:0000259" key="3">
    <source>
        <dbReference type="Pfam" id="PF23666"/>
    </source>
</evidence>